<dbReference type="InterPro" id="IPR036097">
    <property type="entry name" value="HisK_dim/P_sf"/>
</dbReference>
<evidence type="ECO:0000313" key="11">
    <source>
        <dbReference type="Proteomes" id="UP000267821"/>
    </source>
</evidence>
<name>A0A3N4LGL3_9PEZI</name>
<feature type="compositionally biased region" description="Low complexity" evidence="7">
    <location>
        <begin position="345"/>
        <end position="356"/>
    </location>
</feature>
<sequence length="789" mass="86353">ELKALLRNKANSAEFWRILVEGMVEITGAQSSFVARQIQDDVDNSPLEDHPCVDPKCAGTQKMLAIASCLDDGRGKRKIYHLQEYVTEHSLVQDKVILIPHSLTEKHPIMKNILSLDFIPYEAMLCVPLSHGTESITQMGLLWTREGLRSRPPMTWGCITMILHALEDLVQSHLDNQLAAEQATTTPGELPNTGFPHCCKMSFKPYARNVSHELRTPMQGVVGMLDLIQASIKDLAAATKPYTRKSIVKSLLENIEVAQDSSMRAIYAADNMVHAYDLDMEIPAIDIPETHGLPLGDGGVLMTRRNSLLEINTSSMERSTPATVDISLPASPTRVQKRTLRTRPRSSSSPPQGRMPLESTFKRSSSIVPTSGMVSPCTSSPTPPGTVALIFDATGQVLLNSRPVKLREFLHEVIHQCLRMGGRPENTRTVERELGEIVTVTTKGNDKETVTTTIELSVAYEVPDFIIIDELALKKLISCVFHNAVKFSDGGYIRLTVSTANPFSRNVIFSISDTGCGINSAFLPSLFKPFAREDTSITRALDGLGLGLMVAKGLARKMGGDVWCEWTSTKGPLTGSEFRIRLPTSPANTPSSLPGTPLKTPGAFIHSNASASGLDVLEPLPTKHKITLPPPAIAMPKASKVASLTTNIGALNPDLRILVAEDNPINRNLLVRTLERLGIPNKNIRTAVDGLEAIKIMEEDVKPDEPEISLVLMDLWMPKCDGYEATKKILALQKYRDGLTGKPTVTILAVTADITRGAGRKAMEVGMRGLMAKPYRIPELQRLLLDHTG</sequence>
<dbReference type="Gene3D" id="1.10.287.130">
    <property type="match status" value="1"/>
</dbReference>
<accession>A0A3N4LGL3</accession>
<dbReference type="PANTHER" id="PTHR43047:SF2">
    <property type="entry name" value="HISTIDINE KINASE M7"/>
    <property type="match status" value="1"/>
</dbReference>
<dbReference type="InterPro" id="IPR005467">
    <property type="entry name" value="His_kinase_dom"/>
</dbReference>
<dbReference type="SMART" id="SM00387">
    <property type="entry name" value="HATPase_c"/>
    <property type="match status" value="1"/>
</dbReference>
<keyword evidence="3 6" id="KW-0597">Phosphoprotein</keyword>
<gene>
    <name evidence="10" type="ORF">L211DRAFT_769796</name>
</gene>
<dbReference type="Gene3D" id="3.40.50.2300">
    <property type="match status" value="1"/>
</dbReference>
<dbReference type="CDD" id="cd17546">
    <property type="entry name" value="REC_hyHK_CKI1_RcsC-like"/>
    <property type="match status" value="1"/>
</dbReference>
<dbReference type="GO" id="GO:0000155">
    <property type="term" value="F:phosphorelay sensor kinase activity"/>
    <property type="evidence" value="ECO:0007669"/>
    <property type="project" value="InterPro"/>
</dbReference>
<evidence type="ECO:0000256" key="2">
    <source>
        <dbReference type="ARBA" id="ARBA00012438"/>
    </source>
</evidence>
<dbReference type="InParanoid" id="A0A3N4LGL3"/>
<dbReference type="CDD" id="cd00082">
    <property type="entry name" value="HisKA"/>
    <property type="match status" value="1"/>
</dbReference>
<dbReference type="PROSITE" id="PS50109">
    <property type="entry name" value="HIS_KIN"/>
    <property type="match status" value="1"/>
</dbReference>
<dbReference type="SUPFAM" id="SSF55874">
    <property type="entry name" value="ATPase domain of HSP90 chaperone/DNA topoisomerase II/histidine kinase"/>
    <property type="match status" value="1"/>
</dbReference>
<dbReference type="Gene3D" id="3.30.565.10">
    <property type="entry name" value="Histidine kinase-like ATPase, C-terminal domain"/>
    <property type="match status" value="1"/>
</dbReference>
<evidence type="ECO:0000256" key="1">
    <source>
        <dbReference type="ARBA" id="ARBA00000085"/>
    </source>
</evidence>
<evidence type="ECO:0000259" key="9">
    <source>
        <dbReference type="PROSITE" id="PS50110"/>
    </source>
</evidence>
<feature type="domain" description="Histidine kinase" evidence="8">
    <location>
        <begin position="469"/>
        <end position="586"/>
    </location>
</feature>
<dbReference type="OrthoDB" id="60033at2759"/>
<dbReference type="GO" id="GO:0009927">
    <property type="term" value="F:histidine phosphotransfer kinase activity"/>
    <property type="evidence" value="ECO:0007669"/>
    <property type="project" value="TreeGrafter"/>
</dbReference>
<dbReference type="EMBL" id="ML121555">
    <property type="protein sequence ID" value="RPB22024.1"/>
    <property type="molecule type" value="Genomic_DNA"/>
</dbReference>
<dbReference type="InterPro" id="IPR001789">
    <property type="entry name" value="Sig_transdc_resp-reg_receiver"/>
</dbReference>
<evidence type="ECO:0000256" key="4">
    <source>
        <dbReference type="ARBA" id="ARBA00022679"/>
    </source>
</evidence>
<dbReference type="EC" id="2.7.13.3" evidence="2"/>
<dbReference type="InterPro" id="IPR011006">
    <property type="entry name" value="CheY-like_superfamily"/>
</dbReference>
<feature type="region of interest" description="Disordered" evidence="7">
    <location>
        <begin position="334"/>
        <end position="359"/>
    </location>
</feature>
<evidence type="ECO:0000259" key="8">
    <source>
        <dbReference type="PROSITE" id="PS50109"/>
    </source>
</evidence>
<dbReference type="PRINTS" id="PR00344">
    <property type="entry name" value="BCTRLSENSOR"/>
</dbReference>
<keyword evidence="5" id="KW-0418">Kinase</keyword>
<dbReference type="InterPro" id="IPR003661">
    <property type="entry name" value="HisK_dim/P_dom"/>
</dbReference>
<reference evidence="10 11" key="1">
    <citation type="journal article" date="2018" name="Nat. Ecol. Evol.">
        <title>Pezizomycetes genomes reveal the molecular basis of ectomycorrhizal truffle lifestyle.</title>
        <authorList>
            <person name="Murat C."/>
            <person name="Payen T."/>
            <person name="Noel B."/>
            <person name="Kuo A."/>
            <person name="Morin E."/>
            <person name="Chen J."/>
            <person name="Kohler A."/>
            <person name="Krizsan K."/>
            <person name="Balestrini R."/>
            <person name="Da Silva C."/>
            <person name="Montanini B."/>
            <person name="Hainaut M."/>
            <person name="Levati E."/>
            <person name="Barry K.W."/>
            <person name="Belfiori B."/>
            <person name="Cichocki N."/>
            <person name="Clum A."/>
            <person name="Dockter R.B."/>
            <person name="Fauchery L."/>
            <person name="Guy J."/>
            <person name="Iotti M."/>
            <person name="Le Tacon F."/>
            <person name="Lindquist E.A."/>
            <person name="Lipzen A."/>
            <person name="Malagnac F."/>
            <person name="Mello A."/>
            <person name="Molinier V."/>
            <person name="Miyauchi S."/>
            <person name="Poulain J."/>
            <person name="Riccioni C."/>
            <person name="Rubini A."/>
            <person name="Sitrit Y."/>
            <person name="Splivallo R."/>
            <person name="Traeger S."/>
            <person name="Wang M."/>
            <person name="Zifcakova L."/>
            <person name="Wipf D."/>
            <person name="Zambonelli A."/>
            <person name="Paolocci F."/>
            <person name="Nowrousian M."/>
            <person name="Ottonello S."/>
            <person name="Baldrian P."/>
            <person name="Spatafora J.W."/>
            <person name="Henrissat B."/>
            <person name="Nagy L.G."/>
            <person name="Aury J.M."/>
            <person name="Wincker P."/>
            <person name="Grigoriev I.V."/>
            <person name="Bonfante P."/>
            <person name="Martin F.M."/>
        </authorList>
    </citation>
    <scope>NUCLEOTIDE SEQUENCE [LARGE SCALE GENOMIC DNA]</scope>
    <source>
        <strain evidence="10 11">ATCC MYA-4762</strain>
    </source>
</reference>
<dbReference type="AlphaFoldDB" id="A0A3N4LGL3"/>
<dbReference type="InterPro" id="IPR004358">
    <property type="entry name" value="Sig_transdc_His_kin-like_C"/>
</dbReference>
<protein>
    <recommendedName>
        <fullName evidence="2">histidine kinase</fullName>
        <ecNumber evidence="2">2.7.13.3</ecNumber>
    </recommendedName>
</protein>
<dbReference type="PROSITE" id="PS50110">
    <property type="entry name" value="RESPONSE_REGULATORY"/>
    <property type="match status" value="1"/>
</dbReference>
<feature type="modified residue" description="4-aspartylphosphate" evidence="6">
    <location>
        <position position="714"/>
    </location>
</feature>
<dbReference type="SUPFAM" id="SSF47384">
    <property type="entry name" value="Homodimeric domain of signal transducing histidine kinase"/>
    <property type="match status" value="1"/>
</dbReference>
<dbReference type="PANTHER" id="PTHR43047">
    <property type="entry name" value="TWO-COMPONENT HISTIDINE PROTEIN KINASE"/>
    <property type="match status" value="1"/>
</dbReference>
<dbReference type="SUPFAM" id="SSF52172">
    <property type="entry name" value="CheY-like"/>
    <property type="match status" value="1"/>
</dbReference>
<dbReference type="InterPro" id="IPR003594">
    <property type="entry name" value="HATPase_dom"/>
</dbReference>
<evidence type="ECO:0000313" key="10">
    <source>
        <dbReference type="EMBL" id="RPB22024.1"/>
    </source>
</evidence>
<keyword evidence="4" id="KW-0808">Transferase</keyword>
<evidence type="ECO:0000256" key="6">
    <source>
        <dbReference type="PROSITE-ProRule" id="PRU00169"/>
    </source>
</evidence>
<feature type="compositionally biased region" description="Basic residues" evidence="7">
    <location>
        <begin position="335"/>
        <end position="344"/>
    </location>
</feature>
<dbReference type="Pfam" id="PF00072">
    <property type="entry name" value="Response_reg"/>
    <property type="match status" value="1"/>
</dbReference>
<feature type="non-terminal residue" evidence="10">
    <location>
        <position position="1"/>
    </location>
</feature>
<comment type="catalytic activity">
    <reaction evidence="1">
        <text>ATP + protein L-histidine = ADP + protein N-phospho-L-histidine.</text>
        <dbReference type="EC" id="2.7.13.3"/>
    </reaction>
</comment>
<organism evidence="10 11">
    <name type="scientific">Terfezia boudieri ATCC MYA-4762</name>
    <dbReference type="NCBI Taxonomy" id="1051890"/>
    <lineage>
        <taxon>Eukaryota</taxon>
        <taxon>Fungi</taxon>
        <taxon>Dikarya</taxon>
        <taxon>Ascomycota</taxon>
        <taxon>Pezizomycotina</taxon>
        <taxon>Pezizomycetes</taxon>
        <taxon>Pezizales</taxon>
        <taxon>Pezizaceae</taxon>
        <taxon>Terfezia</taxon>
    </lineage>
</organism>
<feature type="non-terminal residue" evidence="10">
    <location>
        <position position="789"/>
    </location>
</feature>
<proteinExistence type="predicted"/>
<dbReference type="InterPro" id="IPR036890">
    <property type="entry name" value="HATPase_C_sf"/>
</dbReference>
<evidence type="ECO:0000256" key="5">
    <source>
        <dbReference type="ARBA" id="ARBA00022777"/>
    </source>
</evidence>
<dbReference type="Pfam" id="PF02518">
    <property type="entry name" value="HATPase_c"/>
    <property type="match status" value="1"/>
</dbReference>
<dbReference type="GO" id="GO:0005886">
    <property type="term" value="C:plasma membrane"/>
    <property type="evidence" value="ECO:0007669"/>
    <property type="project" value="TreeGrafter"/>
</dbReference>
<dbReference type="STRING" id="1051890.A0A3N4LGL3"/>
<feature type="domain" description="Response regulatory" evidence="9">
    <location>
        <begin position="656"/>
        <end position="788"/>
    </location>
</feature>
<keyword evidence="11" id="KW-1185">Reference proteome</keyword>
<evidence type="ECO:0000256" key="3">
    <source>
        <dbReference type="ARBA" id="ARBA00022553"/>
    </source>
</evidence>
<dbReference type="FunFam" id="1.10.287.130:FF:000100">
    <property type="entry name" value="Sensor histidine kinase/response regulator"/>
    <property type="match status" value="1"/>
</dbReference>
<dbReference type="Proteomes" id="UP000267821">
    <property type="component" value="Unassembled WGS sequence"/>
</dbReference>
<evidence type="ECO:0000256" key="7">
    <source>
        <dbReference type="SAM" id="MobiDB-lite"/>
    </source>
</evidence>
<dbReference type="SMART" id="SM00448">
    <property type="entry name" value="REC"/>
    <property type="match status" value="1"/>
</dbReference>